<dbReference type="KEGG" id="tsin:OXH18_20645"/>
<name>A0A9E9C6S0_9CYAN</name>
<evidence type="ECO:0000313" key="3">
    <source>
        <dbReference type="EMBL" id="WAL59554.1"/>
    </source>
</evidence>
<feature type="compositionally biased region" description="Acidic residues" evidence="1">
    <location>
        <begin position="484"/>
        <end position="506"/>
    </location>
</feature>
<keyword evidence="2" id="KW-0472">Membrane</keyword>
<proteinExistence type="predicted"/>
<keyword evidence="2" id="KW-1133">Transmembrane helix</keyword>
<dbReference type="EMBL" id="CP113797">
    <property type="protein sequence ID" value="WAL59554.1"/>
    <property type="molecule type" value="Genomic_DNA"/>
</dbReference>
<feature type="compositionally biased region" description="Low complexity" evidence="1">
    <location>
        <begin position="524"/>
        <end position="536"/>
    </location>
</feature>
<protein>
    <submittedName>
        <fullName evidence="3">Uncharacterized protein</fullName>
    </submittedName>
</protein>
<reference evidence="3" key="1">
    <citation type="submission" date="2022-12" db="EMBL/GenBank/DDBJ databases">
        <title>Polyphasic identification of a Novel Hot-Spring Cyanobacterium Ocullathermofonsia sinensis gen nov. sp. nov. and Genomic Insights on its Adaptations to the Thermal Habitat.</title>
        <authorList>
            <person name="Daroch M."/>
            <person name="Tang J."/>
            <person name="Jiang Y."/>
        </authorList>
    </citation>
    <scope>NUCLEOTIDE SEQUENCE</scope>
    <source>
        <strain evidence="3">PKUAC-SCTA174</strain>
    </source>
</reference>
<dbReference type="Proteomes" id="UP001163152">
    <property type="component" value="Chromosome"/>
</dbReference>
<gene>
    <name evidence="3" type="ORF">OXH18_20645</name>
</gene>
<feature type="region of interest" description="Disordered" evidence="1">
    <location>
        <begin position="409"/>
        <end position="605"/>
    </location>
</feature>
<evidence type="ECO:0000256" key="1">
    <source>
        <dbReference type="SAM" id="MobiDB-lite"/>
    </source>
</evidence>
<feature type="transmembrane region" description="Helical" evidence="2">
    <location>
        <begin position="700"/>
        <end position="723"/>
    </location>
</feature>
<feature type="compositionally biased region" description="Acidic residues" evidence="1">
    <location>
        <begin position="537"/>
        <end position="557"/>
    </location>
</feature>
<feature type="compositionally biased region" description="Polar residues" evidence="1">
    <location>
        <begin position="561"/>
        <end position="570"/>
    </location>
</feature>
<organism evidence="3 4">
    <name type="scientific">Thermocoleostomius sinensis A174</name>
    <dbReference type="NCBI Taxonomy" id="2016057"/>
    <lineage>
        <taxon>Bacteria</taxon>
        <taxon>Bacillati</taxon>
        <taxon>Cyanobacteriota</taxon>
        <taxon>Cyanophyceae</taxon>
        <taxon>Oculatellales</taxon>
        <taxon>Oculatellaceae</taxon>
        <taxon>Thermocoleostomius</taxon>
    </lineage>
</organism>
<accession>A0A9E9C6S0</accession>
<evidence type="ECO:0000313" key="4">
    <source>
        <dbReference type="Proteomes" id="UP001163152"/>
    </source>
</evidence>
<dbReference type="RefSeq" id="WP_268609348.1">
    <property type="nucleotide sequence ID" value="NZ_CP113797.1"/>
</dbReference>
<feature type="compositionally biased region" description="Polar residues" evidence="1">
    <location>
        <begin position="579"/>
        <end position="592"/>
    </location>
</feature>
<feature type="compositionally biased region" description="Polar residues" evidence="1">
    <location>
        <begin position="510"/>
        <end position="522"/>
    </location>
</feature>
<feature type="compositionally biased region" description="Polar residues" evidence="1">
    <location>
        <begin position="459"/>
        <end position="478"/>
    </location>
</feature>
<sequence>MTQPFLLEQAKQGDPQAIAALMNNALQPKGMTAYVERQGDHLNVVLKADRIPNRQSLTDFVERGIQTLDIPSIKTVRVAGQQIGAASPAWEQDLFFESFLPGFDESIQELSQVQAELSDPSPQPPFDPQRQELESRLESLWTEQSDESARDFLAELMTEEEPQDSAQQFESFLSEQADDRFQSHEQEGLWIEPVEDPDLLTELELDDARSALSEQIEAALQQADLTFDPSWFNGAETSEPLDDEPDEVLFNFLEESPPLVANMGVDEVGEPIDEPDEVLFNFLGDELNEPALSQTLPLGDLARPSEEVSGETLPPDLTTDEDLLFDAPDPQDPDLLLALTGNDPTVAASEPSSWVKADEIATDNFATDEFTTNEFANLTDELSLGVDIEPDAQIDTSADQTAAIDAAPESWNSVRDPLTDAVESDTPSESDALAEFPPDFLQEFQDTPVDQSEDLYVVPQSNPFIEQMQGQDNNQFQPSRPEDDSNTELDQFDQTDWILDESDLDAADPSMTSDTSAFSLTDFSDPAAADPASSDDPLSDEALIDFFAEEPIDEPTTEEISQSYGWSQSIDDPDAPRSEPSTVETASFNQFPGSALMGDDPQYTPYDEFSADAEMAETMPDTEIPEPAYPDTEIPAPVYSSSYPDTEIPAPAPISAYEEPSQEALEQQLAEFDLENSANPPADGVVSAGDPVPENRGTPWLFPLILLGISGWIVGLISFAFLWSRLSSPPAAPDAVADPAAPETVAAPNAVPTTCPPTTDATTSAPIALSNLQFQPTSGNPQQINLIGCVTNRTSQPIDLVSIGYQTGAGNNLAVGGLNLPNSIVQPGQTVPFTSKFTLPSEVTGLSINTVYWQPAGQTTSQEAPTSVNLNR</sequence>
<keyword evidence="4" id="KW-1185">Reference proteome</keyword>
<dbReference type="AlphaFoldDB" id="A0A9E9C6S0"/>
<keyword evidence="2" id="KW-0812">Transmembrane</keyword>
<evidence type="ECO:0000256" key="2">
    <source>
        <dbReference type="SAM" id="Phobius"/>
    </source>
</evidence>